<evidence type="ECO:0000256" key="1">
    <source>
        <dbReference type="SAM" id="Phobius"/>
    </source>
</evidence>
<reference evidence="2 3" key="1">
    <citation type="submission" date="2015-07" db="EMBL/GenBank/DDBJ databases">
        <title>Comparative genomics of the Sigatoka disease complex on banana suggests a link between parallel evolutionary changes in Pseudocercospora fijiensis and Pseudocercospora eumusae and increased virulence on the banana host.</title>
        <authorList>
            <person name="Chang T.-C."/>
            <person name="Salvucci A."/>
            <person name="Crous P.W."/>
            <person name="Stergiopoulos I."/>
        </authorList>
    </citation>
    <scope>NUCLEOTIDE SEQUENCE [LARGE SCALE GENOMIC DNA]</scope>
    <source>
        <strain evidence="2 3">CBS 116634</strain>
    </source>
</reference>
<comment type="caution">
    <text evidence="2">The sequence shown here is derived from an EMBL/GenBank/DDBJ whole genome shotgun (WGS) entry which is preliminary data.</text>
</comment>
<keyword evidence="1" id="KW-0472">Membrane</keyword>
<keyword evidence="3" id="KW-1185">Reference proteome</keyword>
<dbReference type="AlphaFoldDB" id="A0A139IAK8"/>
<evidence type="ECO:0000313" key="3">
    <source>
        <dbReference type="Proteomes" id="UP000073492"/>
    </source>
</evidence>
<feature type="transmembrane region" description="Helical" evidence="1">
    <location>
        <begin position="33"/>
        <end position="52"/>
    </location>
</feature>
<sequence>MAIRREALVHVLPTPPSIHLTTPNPTEEYTQQLVALLVPVVLVLALVALVAYGGAYHGTLGFGEEFSAEMKDRGYRVDPYEKPRKKTKIKKETW</sequence>
<organism evidence="2 3">
    <name type="scientific">Pseudocercospora musae</name>
    <dbReference type="NCBI Taxonomy" id="113226"/>
    <lineage>
        <taxon>Eukaryota</taxon>
        <taxon>Fungi</taxon>
        <taxon>Dikarya</taxon>
        <taxon>Ascomycota</taxon>
        <taxon>Pezizomycotina</taxon>
        <taxon>Dothideomycetes</taxon>
        <taxon>Dothideomycetidae</taxon>
        <taxon>Mycosphaerellales</taxon>
        <taxon>Mycosphaerellaceae</taxon>
        <taxon>Pseudocercospora</taxon>
    </lineage>
</organism>
<accession>A0A139IAK8</accession>
<evidence type="ECO:0000313" key="2">
    <source>
        <dbReference type="EMBL" id="KXT11760.1"/>
    </source>
</evidence>
<keyword evidence="1" id="KW-1133">Transmembrane helix</keyword>
<protein>
    <submittedName>
        <fullName evidence="2">Uncharacterized protein</fullName>
    </submittedName>
</protein>
<dbReference type="Proteomes" id="UP000073492">
    <property type="component" value="Unassembled WGS sequence"/>
</dbReference>
<name>A0A139IAK8_9PEZI</name>
<keyword evidence="1" id="KW-0812">Transmembrane</keyword>
<proteinExistence type="predicted"/>
<gene>
    <name evidence="2" type="ORF">AC579_1657</name>
</gene>
<dbReference type="EMBL" id="LFZO01000183">
    <property type="protein sequence ID" value="KXT11760.1"/>
    <property type="molecule type" value="Genomic_DNA"/>
</dbReference>